<dbReference type="Pfam" id="PF07429">
    <property type="entry name" value="Glyco_transf_56"/>
    <property type="match status" value="1"/>
</dbReference>
<evidence type="ECO:0000313" key="6">
    <source>
        <dbReference type="EMBL" id="SKB67072.1"/>
    </source>
</evidence>
<dbReference type="Proteomes" id="UP000190150">
    <property type="component" value="Unassembled WGS sequence"/>
</dbReference>
<evidence type="ECO:0000256" key="2">
    <source>
        <dbReference type="ARBA" id="ARBA00022519"/>
    </source>
</evidence>
<dbReference type="InterPro" id="IPR009993">
    <property type="entry name" value="WecF"/>
</dbReference>
<dbReference type="STRING" id="1513896.SAMN05660841_01759"/>
<keyword evidence="3 6" id="KW-0328">Glycosyltransferase</keyword>
<keyword evidence="4 6" id="KW-0808">Transferase</keyword>
<protein>
    <submittedName>
        <fullName evidence="6">4-alpha-L-fucosyltransferase glycosyl transferase group 56</fullName>
    </submittedName>
</protein>
<dbReference type="EMBL" id="FUZF01000006">
    <property type="protein sequence ID" value="SKB67072.1"/>
    <property type="molecule type" value="Genomic_DNA"/>
</dbReference>
<keyword evidence="5" id="KW-0472">Membrane</keyword>
<organism evidence="6 7">
    <name type="scientific">Sphingobacterium nematocida</name>
    <dbReference type="NCBI Taxonomy" id="1513896"/>
    <lineage>
        <taxon>Bacteria</taxon>
        <taxon>Pseudomonadati</taxon>
        <taxon>Bacteroidota</taxon>
        <taxon>Sphingobacteriia</taxon>
        <taxon>Sphingobacteriales</taxon>
        <taxon>Sphingobacteriaceae</taxon>
        <taxon>Sphingobacterium</taxon>
    </lineage>
</organism>
<evidence type="ECO:0000256" key="5">
    <source>
        <dbReference type="ARBA" id="ARBA00023136"/>
    </source>
</evidence>
<dbReference type="AlphaFoldDB" id="A0A1T5D5R9"/>
<keyword evidence="1" id="KW-1003">Cell membrane</keyword>
<accession>A0A1T5D5R9</accession>
<gene>
    <name evidence="6" type="ORF">SAMN05660841_01759</name>
</gene>
<evidence type="ECO:0000256" key="4">
    <source>
        <dbReference type="ARBA" id="ARBA00022679"/>
    </source>
</evidence>
<evidence type="ECO:0000256" key="3">
    <source>
        <dbReference type="ARBA" id="ARBA00022676"/>
    </source>
</evidence>
<name>A0A1T5D5R9_9SPHI</name>
<proteinExistence type="predicted"/>
<reference evidence="7" key="1">
    <citation type="submission" date="2017-02" db="EMBL/GenBank/DDBJ databases">
        <authorList>
            <person name="Varghese N."/>
            <person name="Submissions S."/>
        </authorList>
    </citation>
    <scope>NUCLEOTIDE SEQUENCE [LARGE SCALE GENOMIC DNA]</scope>
    <source>
        <strain evidence="7">DSM 24091</strain>
    </source>
</reference>
<evidence type="ECO:0000256" key="1">
    <source>
        <dbReference type="ARBA" id="ARBA00022475"/>
    </source>
</evidence>
<dbReference type="GO" id="GO:0009246">
    <property type="term" value="P:enterobacterial common antigen biosynthetic process"/>
    <property type="evidence" value="ECO:0007669"/>
    <property type="project" value="InterPro"/>
</dbReference>
<keyword evidence="7" id="KW-1185">Reference proteome</keyword>
<dbReference type="GO" id="GO:0008417">
    <property type="term" value="F:fucosyltransferase activity"/>
    <property type="evidence" value="ECO:0007669"/>
    <property type="project" value="InterPro"/>
</dbReference>
<evidence type="ECO:0000313" key="7">
    <source>
        <dbReference type="Proteomes" id="UP000190150"/>
    </source>
</evidence>
<keyword evidence="2" id="KW-0997">Cell inner membrane</keyword>
<sequence>MKQFERAYPGKNCYIILLYNQKQLKYTVPNAHTYVFHIRDLNLLQQLSGIIQSNSGSRLFLHFIDDFKAALVNKLLDKFKHLRFYWIFYGGDLYEYLTRYEGYQIIDDSSFLPKTSFLNWLSKRTKYLLRFGMSQKTAKMRAFQRLDYFCFWNEYDYQLFHSKIKSAAEYKSFIYCNALGDPAHVQPQKKAVIMINHAASFSGNHHYIIHTLAKLQIPLTEYQILLPLSYGDKKFADKVKLAAEQELKTDINALTKFLPINEYQKILSEVKIAIFGMRRQEAAGNVFQLLNMGAQVFLRKDNTLLHWLKKRDFIVFCIEEDELELSRLNGLTLEQMSHNRIQYERYFNSQIYDNMMQQLIIDTRKSN</sequence>